<keyword evidence="2" id="KW-1185">Reference proteome</keyword>
<dbReference type="AlphaFoldDB" id="B9TCS1"/>
<organism evidence="1 2">
    <name type="scientific">Ricinus communis</name>
    <name type="common">Castor bean</name>
    <dbReference type="NCBI Taxonomy" id="3988"/>
    <lineage>
        <taxon>Eukaryota</taxon>
        <taxon>Viridiplantae</taxon>
        <taxon>Streptophyta</taxon>
        <taxon>Embryophyta</taxon>
        <taxon>Tracheophyta</taxon>
        <taxon>Spermatophyta</taxon>
        <taxon>Magnoliopsida</taxon>
        <taxon>eudicotyledons</taxon>
        <taxon>Gunneridae</taxon>
        <taxon>Pentapetalae</taxon>
        <taxon>rosids</taxon>
        <taxon>fabids</taxon>
        <taxon>Malpighiales</taxon>
        <taxon>Euphorbiaceae</taxon>
        <taxon>Acalyphoideae</taxon>
        <taxon>Acalypheae</taxon>
        <taxon>Ricinus</taxon>
    </lineage>
</organism>
<dbReference type="Proteomes" id="UP000008311">
    <property type="component" value="Unassembled WGS sequence"/>
</dbReference>
<sequence length="218" mass="23412">MQQMDIFADSLDVMARNDVVDAILRRDAGQARAAVARLVAHYPDDNALPALGTLIRALDVVSSSITDHASLAAARGTLEHEITPAAGRALPASAVQAWLAPCWRALALRAAGLPFDAGSADCHPAALWLQAADWVAAQEAVARIPSWRRIPVPLAWMTEARFRLDGLDATWPLLAELAWLSPARFVALSDRLGDKLLDALRRQFDAEFAGAGDTFDAA</sequence>
<evidence type="ECO:0000313" key="1">
    <source>
        <dbReference type="EMBL" id="EEF26345.1"/>
    </source>
</evidence>
<dbReference type="InParanoid" id="B9TCS1"/>
<reference evidence="2" key="1">
    <citation type="journal article" date="2010" name="Nat. Biotechnol.">
        <title>Draft genome sequence of the oilseed species Ricinus communis.</title>
        <authorList>
            <person name="Chan A.P."/>
            <person name="Crabtree J."/>
            <person name="Zhao Q."/>
            <person name="Lorenzi H."/>
            <person name="Orvis J."/>
            <person name="Puiu D."/>
            <person name="Melake-Berhan A."/>
            <person name="Jones K.M."/>
            <person name="Redman J."/>
            <person name="Chen G."/>
            <person name="Cahoon E.B."/>
            <person name="Gedil M."/>
            <person name="Stanke M."/>
            <person name="Haas B.J."/>
            <person name="Wortman J.R."/>
            <person name="Fraser-Liggett C.M."/>
            <person name="Ravel J."/>
            <person name="Rabinowicz P.D."/>
        </authorList>
    </citation>
    <scope>NUCLEOTIDE SEQUENCE [LARGE SCALE GENOMIC DNA]</scope>
    <source>
        <strain evidence="2">cv. Hale</strain>
    </source>
</reference>
<accession>B9TCS1</accession>
<gene>
    <name evidence="1" type="ORF">RCOM_1791560</name>
</gene>
<feature type="non-terminal residue" evidence="1">
    <location>
        <position position="218"/>
    </location>
</feature>
<evidence type="ECO:0000313" key="2">
    <source>
        <dbReference type="Proteomes" id="UP000008311"/>
    </source>
</evidence>
<name>B9TCS1_RICCO</name>
<proteinExistence type="predicted"/>
<dbReference type="EMBL" id="EQ977508">
    <property type="protein sequence ID" value="EEF26345.1"/>
    <property type="molecule type" value="Genomic_DNA"/>
</dbReference>
<protein>
    <submittedName>
        <fullName evidence="1">Uncharacterized protein</fullName>
    </submittedName>
</protein>